<keyword evidence="8" id="KW-1185">Reference proteome</keyword>
<evidence type="ECO:0000256" key="1">
    <source>
        <dbReference type="ARBA" id="ARBA00009156"/>
    </source>
</evidence>
<dbReference type="PIRSF" id="PIRSF000538">
    <property type="entry name" value="GlpK"/>
    <property type="match status" value="1"/>
</dbReference>
<dbReference type="InterPro" id="IPR018485">
    <property type="entry name" value="FGGY_C"/>
</dbReference>
<comment type="similarity">
    <text evidence="1 4">Belongs to the FGGY kinase family.</text>
</comment>
<sequence>MAVVIGLDIGTTSTKAVVFAQDGQVLGKHAVHYPLYQPDVNRAEQDPDEIMRAVMEAVKEAVTRAGVRPAEIVAIGFSSAMHSLMLVDKDYRPLTKVITWADNRSAAQAERLRRNGEGLALYKQTGTPIHPMSPLTKLLWFKEEESSLIDQAAKCISIKEYVLYQLFETEVIDYSIASATGLFDLTTLTWNEAALKLVGLDKSKLSQPVPTTTVLTGMNKELAEKMNLDPMTPFVIGASDGVLANLGVGATEAGEVAVTIGTSGAVRAMVPSPLTDAYGRTFCYALTEDCWVVGGPSNNGGILMRWLRDNWFKNDRDLAQLTEDEQYQWMVAEAANISAGAEGLLCLPYFAGERAPLWNPDARGVLFGMSLHHTRAHVIRAMVEGICFSILSISRVLEELAGQAKVVYASGGFARSPEWRQIMANVLGRKLLMPQSTEASALGAAALALYGLGEMKTLGDVKKWIHIQEEYPPMAVEHQVYQGLYPLYEHLSHHLTDEFQRISSFQQGTR</sequence>
<feature type="domain" description="Carbohydrate kinase FGGY C-terminal" evidence="6">
    <location>
        <begin position="257"/>
        <end position="451"/>
    </location>
</feature>
<evidence type="ECO:0000259" key="5">
    <source>
        <dbReference type="Pfam" id="PF00370"/>
    </source>
</evidence>
<dbReference type="InterPro" id="IPR018484">
    <property type="entry name" value="FGGY_N"/>
</dbReference>
<dbReference type="Gene3D" id="3.30.420.40">
    <property type="match status" value="2"/>
</dbReference>
<dbReference type="PROSITE" id="PS00445">
    <property type="entry name" value="FGGY_KINASES_2"/>
    <property type="match status" value="1"/>
</dbReference>
<dbReference type="PANTHER" id="PTHR43095:SF2">
    <property type="entry name" value="GLUCONOKINASE"/>
    <property type="match status" value="1"/>
</dbReference>
<dbReference type="SUPFAM" id="SSF53067">
    <property type="entry name" value="Actin-like ATPase domain"/>
    <property type="match status" value="2"/>
</dbReference>
<dbReference type="RefSeq" id="WP_379867152.1">
    <property type="nucleotide sequence ID" value="NZ_JBHTBW010000065.1"/>
</dbReference>
<feature type="domain" description="Carbohydrate kinase FGGY N-terminal" evidence="5">
    <location>
        <begin position="4"/>
        <end position="247"/>
    </location>
</feature>
<comment type="caution">
    <text evidence="7">The sequence shown here is derived from an EMBL/GenBank/DDBJ whole genome shotgun (WGS) entry which is preliminary data.</text>
</comment>
<keyword evidence="3 4" id="KW-0418">Kinase</keyword>
<dbReference type="InterPro" id="IPR050406">
    <property type="entry name" value="FGGY_Carb_Kinase"/>
</dbReference>
<keyword evidence="2 4" id="KW-0808">Transferase</keyword>
<gene>
    <name evidence="7" type="ORF">ACFQNG_17865</name>
</gene>
<dbReference type="InterPro" id="IPR043129">
    <property type="entry name" value="ATPase_NBD"/>
</dbReference>
<evidence type="ECO:0000256" key="4">
    <source>
        <dbReference type="RuleBase" id="RU003733"/>
    </source>
</evidence>
<dbReference type="CDD" id="cd07770">
    <property type="entry name" value="ASKHA_NBD_FGGY_GntK"/>
    <property type="match status" value="1"/>
</dbReference>
<proteinExistence type="inferred from homology"/>
<dbReference type="Proteomes" id="UP001596500">
    <property type="component" value="Unassembled WGS sequence"/>
</dbReference>
<dbReference type="InterPro" id="IPR000577">
    <property type="entry name" value="Carb_kinase_FGGY"/>
</dbReference>
<dbReference type="GO" id="GO:0046316">
    <property type="term" value="F:gluconokinase activity"/>
    <property type="evidence" value="ECO:0007669"/>
    <property type="project" value="UniProtKB-EC"/>
</dbReference>
<dbReference type="PROSITE" id="PS00933">
    <property type="entry name" value="FGGY_KINASES_1"/>
    <property type="match status" value="1"/>
</dbReference>
<dbReference type="Pfam" id="PF00370">
    <property type="entry name" value="FGGY_N"/>
    <property type="match status" value="1"/>
</dbReference>
<evidence type="ECO:0000259" key="6">
    <source>
        <dbReference type="Pfam" id="PF02782"/>
    </source>
</evidence>
<dbReference type="EC" id="2.7.1.12" evidence="7"/>
<dbReference type="EMBL" id="JBHTBW010000065">
    <property type="protein sequence ID" value="MFC7442938.1"/>
    <property type="molecule type" value="Genomic_DNA"/>
</dbReference>
<organism evidence="7 8">
    <name type="scientific">Laceyella putida</name>
    <dbReference type="NCBI Taxonomy" id="110101"/>
    <lineage>
        <taxon>Bacteria</taxon>
        <taxon>Bacillati</taxon>
        <taxon>Bacillota</taxon>
        <taxon>Bacilli</taxon>
        <taxon>Bacillales</taxon>
        <taxon>Thermoactinomycetaceae</taxon>
        <taxon>Laceyella</taxon>
    </lineage>
</organism>
<name>A0ABW2RPL3_9BACL</name>
<accession>A0ABW2RPL3</accession>
<protein>
    <submittedName>
        <fullName evidence="7">Gluconokinase</fullName>
        <ecNumber evidence="7">2.7.1.12</ecNumber>
    </submittedName>
</protein>
<evidence type="ECO:0000256" key="3">
    <source>
        <dbReference type="ARBA" id="ARBA00022777"/>
    </source>
</evidence>
<evidence type="ECO:0000313" key="8">
    <source>
        <dbReference type="Proteomes" id="UP001596500"/>
    </source>
</evidence>
<reference evidence="8" key="1">
    <citation type="journal article" date="2019" name="Int. J. Syst. Evol. Microbiol.">
        <title>The Global Catalogue of Microorganisms (GCM) 10K type strain sequencing project: providing services to taxonomists for standard genome sequencing and annotation.</title>
        <authorList>
            <consortium name="The Broad Institute Genomics Platform"/>
            <consortium name="The Broad Institute Genome Sequencing Center for Infectious Disease"/>
            <person name="Wu L."/>
            <person name="Ma J."/>
        </authorList>
    </citation>
    <scope>NUCLEOTIDE SEQUENCE [LARGE SCALE GENOMIC DNA]</scope>
    <source>
        <strain evidence="8">CGMCC 1.12942</strain>
    </source>
</reference>
<dbReference type="Pfam" id="PF02782">
    <property type="entry name" value="FGGY_C"/>
    <property type="match status" value="1"/>
</dbReference>
<evidence type="ECO:0000313" key="7">
    <source>
        <dbReference type="EMBL" id="MFC7442938.1"/>
    </source>
</evidence>
<dbReference type="InterPro" id="IPR018483">
    <property type="entry name" value="Carb_kinase_FGGY_CS"/>
</dbReference>
<dbReference type="PANTHER" id="PTHR43095">
    <property type="entry name" value="SUGAR KINASE"/>
    <property type="match status" value="1"/>
</dbReference>
<evidence type="ECO:0000256" key="2">
    <source>
        <dbReference type="ARBA" id="ARBA00022679"/>
    </source>
</evidence>